<dbReference type="Pfam" id="PF05631">
    <property type="entry name" value="MFS_5"/>
    <property type="match status" value="1"/>
</dbReference>
<evidence type="ECO:0000256" key="8">
    <source>
        <dbReference type="ARBA" id="ARBA00023065"/>
    </source>
</evidence>
<feature type="transmembrane region" description="Helical" evidence="13">
    <location>
        <begin position="464"/>
        <end position="488"/>
    </location>
</feature>
<dbReference type="InterPro" id="IPR036259">
    <property type="entry name" value="MFS_trans_sf"/>
</dbReference>
<feature type="chain" id="PRO_5031321267" description="Molybdate-anion transporter" evidence="14">
    <location>
        <begin position="33"/>
        <end position="590"/>
    </location>
</feature>
<gene>
    <name evidence="15" type="ORF">OAUR00152_LOCUS11025</name>
</gene>
<protein>
    <recommendedName>
        <fullName evidence="3">Molybdate-anion transporter</fullName>
    </recommendedName>
    <alternativeName>
        <fullName evidence="10">Major facilitator superfamily domain-containing protein 5</fullName>
    </alternativeName>
    <alternativeName>
        <fullName evidence="11">Molybdate transporter 2 homolog</fullName>
    </alternativeName>
</protein>
<dbReference type="AlphaFoldDB" id="A0A7S4IG48"/>
<feature type="transmembrane region" description="Helical" evidence="13">
    <location>
        <begin position="242"/>
        <end position="260"/>
    </location>
</feature>
<feature type="transmembrane region" description="Helical" evidence="13">
    <location>
        <begin position="530"/>
        <end position="551"/>
    </location>
</feature>
<evidence type="ECO:0000256" key="13">
    <source>
        <dbReference type="SAM" id="Phobius"/>
    </source>
</evidence>
<feature type="transmembrane region" description="Helical" evidence="13">
    <location>
        <begin position="214"/>
        <end position="235"/>
    </location>
</feature>
<feature type="transmembrane region" description="Helical" evidence="13">
    <location>
        <begin position="494"/>
        <end position="518"/>
    </location>
</feature>
<dbReference type="PANTHER" id="PTHR23516">
    <property type="entry name" value="SAM (S-ADENOSYL METHIONINE) TRANSPORTER"/>
    <property type="match status" value="1"/>
</dbReference>
<evidence type="ECO:0000256" key="3">
    <source>
        <dbReference type="ARBA" id="ARBA00021242"/>
    </source>
</evidence>
<evidence type="ECO:0000256" key="10">
    <source>
        <dbReference type="ARBA" id="ARBA00030646"/>
    </source>
</evidence>
<dbReference type="SUPFAM" id="SSF103473">
    <property type="entry name" value="MFS general substrate transporter"/>
    <property type="match status" value="1"/>
</dbReference>
<keyword evidence="7 13" id="KW-1133">Transmembrane helix</keyword>
<proteinExistence type="predicted"/>
<feature type="transmembrane region" description="Helical" evidence="13">
    <location>
        <begin position="557"/>
        <end position="574"/>
    </location>
</feature>
<evidence type="ECO:0000256" key="2">
    <source>
        <dbReference type="ARBA" id="ARBA00004651"/>
    </source>
</evidence>
<keyword evidence="14" id="KW-0732">Signal</keyword>
<evidence type="ECO:0000256" key="5">
    <source>
        <dbReference type="ARBA" id="ARBA00022475"/>
    </source>
</evidence>
<evidence type="ECO:0000256" key="14">
    <source>
        <dbReference type="SAM" id="SignalP"/>
    </source>
</evidence>
<feature type="region of interest" description="Disordered" evidence="12">
    <location>
        <begin position="39"/>
        <end position="58"/>
    </location>
</feature>
<evidence type="ECO:0000256" key="7">
    <source>
        <dbReference type="ARBA" id="ARBA00022989"/>
    </source>
</evidence>
<dbReference type="GO" id="GO:0005886">
    <property type="term" value="C:plasma membrane"/>
    <property type="evidence" value="ECO:0007669"/>
    <property type="project" value="UniProtKB-SubCell"/>
</dbReference>
<dbReference type="GO" id="GO:0006811">
    <property type="term" value="P:monoatomic ion transport"/>
    <property type="evidence" value="ECO:0007669"/>
    <property type="project" value="UniProtKB-KW"/>
</dbReference>
<evidence type="ECO:0000256" key="9">
    <source>
        <dbReference type="ARBA" id="ARBA00023136"/>
    </source>
</evidence>
<evidence type="ECO:0000256" key="6">
    <source>
        <dbReference type="ARBA" id="ARBA00022692"/>
    </source>
</evidence>
<evidence type="ECO:0000256" key="12">
    <source>
        <dbReference type="SAM" id="MobiDB-lite"/>
    </source>
</evidence>
<dbReference type="InterPro" id="IPR008509">
    <property type="entry name" value="MOT2/MFSD5"/>
</dbReference>
<dbReference type="PANTHER" id="PTHR23516:SF1">
    <property type="entry name" value="MOLYBDATE-ANION TRANSPORTER"/>
    <property type="match status" value="1"/>
</dbReference>
<keyword evidence="8" id="KW-0406">Ion transport</keyword>
<feature type="transmembrane region" description="Helical" evidence="13">
    <location>
        <begin position="430"/>
        <end position="452"/>
    </location>
</feature>
<dbReference type="GO" id="GO:0015098">
    <property type="term" value="F:molybdate ion transmembrane transporter activity"/>
    <property type="evidence" value="ECO:0007669"/>
    <property type="project" value="InterPro"/>
</dbReference>
<comment type="function">
    <text evidence="1">Mediates high-affinity intracellular uptake of the rare oligo-element molybdenum.</text>
</comment>
<reference evidence="15" key="1">
    <citation type="submission" date="2021-01" db="EMBL/GenBank/DDBJ databases">
        <authorList>
            <person name="Corre E."/>
            <person name="Pelletier E."/>
            <person name="Niang G."/>
            <person name="Scheremetjew M."/>
            <person name="Finn R."/>
            <person name="Kale V."/>
            <person name="Holt S."/>
            <person name="Cochrane G."/>
            <person name="Meng A."/>
            <person name="Brown T."/>
            <person name="Cohen L."/>
        </authorList>
    </citation>
    <scope>NUCLEOTIDE SEQUENCE</scope>
    <source>
        <strain evidence="15">Isolate 1302-5</strain>
    </source>
</reference>
<feature type="signal peptide" evidence="14">
    <location>
        <begin position="1"/>
        <end position="32"/>
    </location>
</feature>
<name>A0A7S4IG48_9STRA</name>
<keyword evidence="9 13" id="KW-0472">Membrane</keyword>
<feature type="transmembrane region" description="Helical" evidence="13">
    <location>
        <begin position="389"/>
        <end position="410"/>
    </location>
</feature>
<feature type="transmembrane region" description="Helical" evidence="13">
    <location>
        <begin position="305"/>
        <end position="329"/>
    </location>
</feature>
<comment type="subcellular location">
    <subcellularLocation>
        <location evidence="2">Cell membrane</location>
        <topology evidence="2">Multi-pass membrane protein</topology>
    </subcellularLocation>
</comment>
<dbReference type="EMBL" id="HBKQ01016375">
    <property type="protein sequence ID" value="CAE2228433.1"/>
    <property type="molecule type" value="Transcribed_RNA"/>
</dbReference>
<evidence type="ECO:0000256" key="11">
    <source>
        <dbReference type="ARBA" id="ARBA00032555"/>
    </source>
</evidence>
<accession>A0A7S4IG48</accession>
<organism evidence="15">
    <name type="scientific">Odontella aurita</name>
    <dbReference type="NCBI Taxonomy" id="265563"/>
    <lineage>
        <taxon>Eukaryota</taxon>
        <taxon>Sar</taxon>
        <taxon>Stramenopiles</taxon>
        <taxon>Ochrophyta</taxon>
        <taxon>Bacillariophyta</taxon>
        <taxon>Mediophyceae</taxon>
        <taxon>Biddulphiophycidae</taxon>
        <taxon>Eupodiscales</taxon>
        <taxon>Odontellaceae</taxon>
        <taxon>Odontella</taxon>
    </lineage>
</organism>
<evidence type="ECO:0000256" key="1">
    <source>
        <dbReference type="ARBA" id="ARBA00003019"/>
    </source>
</evidence>
<keyword evidence="6 13" id="KW-0812">Transmembrane</keyword>
<keyword evidence="4" id="KW-0813">Transport</keyword>
<dbReference type="CDD" id="cd17487">
    <property type="entry name" value="MFS_MFSD5_like"/>
    <property type="match status" value="1"/>
</dbReference>
<evidence type="ECO:0000256" key="4">
    <source>
        <dbReference type="ARBA" id="ARBA00022448"/>
    </source>
</evidence>
<dbReference type="Gene3D" id="1.20.1250.20">
    <property type="entry name" value="MFS general substrate transporter like domains"/>
    <property type="match status" value="1"/>
</dbReference>
<feature type="transmembrane region" description="Helical" evidence="13">
    <location>
        <begin position="341"/>
        <end position="359"/>
    </location>
</feature>
<evidence type="ECO:0000313" key="15">
    <source>
        <dbReference type="EMBL" id="CAE2228433.1"/>
    </source>
</evidence>
<sequence>MTATARPLGFRRPGAVLLAALLFAAVASDARAFASPRVAHPRSASGAAGGGGTCARPPRGLLASTPLCTNRRGRGGSSELNMSLRPAMDVTLKVVQSVRGGSSAGEAAAASAGVGGALAELASTPSSLFRAALVSVGVVVAALKFGPLAESSSDGATLADGTKEGQNKKPAAVKSLQMRFLAVFWLLRCADWLQGPYFYEVYASKIFNGAPATLAMISRLFLTGFASTALFGPLVGRMSDQYGRRAGTLAFSLLYALGAASTKSPLLWVLLAGRMLSGIGTSLLFSAPESWLVGEALKTDKGGEYLGETFGLAYAGDSIVAILAGQLAMAAAGSRGPTGPFELSVGFLAMGGLLTSLLWGENKAELSGDTDSKPTIREAVDVVKSDPKIALVGAVQSLFEAAMYIFVLQWPPAISKAIASAYGESSSTPYGAVFSCFMACCLLGSTIFGRLTKSGVSTESSTSAMLVSATLAMGAATFASTAGFAGAATASAPLAALVAAFFAFEACVGMYFPSIGTLRSKYVPDSHRSVIMNLFGVPLNVLVVTVFLSIKRLGVDGALSVSTGALALASLSMLKLRSMVSKADTNAAMA</sequence>
<keyword evidence="5" id="KW-1003">Cell membrane</keyword>